<dbReference type="PANTHER" id="PTHR30055">
    <property type="entry name" value="HTH-TYPE TRANSCRIPTIONAL REGULATOR RUTR"/>
    <property type="match status" value="1"/>
</dbReference>
<dbReference type="Proteomes" id="UP000000851">
    <property type="component" value="Chromosome"/>
</dbReference>
<accession>C7PY95</accession>
<dbReference type="OrthoDB" id="7186128at2"/>
<dbReference type="GO" id="GO:0000976">
    <property type="term" value="F:transcription cis-regulatory region binding"/>
    <property type="evidence" value="ECO:0007669"/>
    <property type="project" value="TreeGrafter"/>
</dbReference>
<dbReference type="SUPFAM" id="SSF46689">
    <property type="entry name" value="Homeodomain-like"/>
    <property type="match status" value="1"/>
</dbReference>
<dbReference type="InterPro" id="IPR009057">
    <property type="entry name" value="Homeodomain-like_sf"/>
</dbReference>
<proteinExistence type="predicted"/>
<dbReference type="InterPro" id="IPR001647">
    <property type="entry name" value="HTH_TetR"/>
</dbReference>
<dbReference type="Pfam" id="PF00440">
    <property type="entry name" value="TetR_N"/>
    <property type="match status" value="1"/>
</dbReference>
<gene>
    <name evidence="6" type="ordered locus">Caci_6537</name>
</gene>
<evidence type="ECO:0000256" key="2">
    <source>
        <dbReference type="ARBA" id="ARBA00023125"/>
    </source>
</evidence>
<dbReference type="GO" id="GO:0045892">
    <property type="term" value="P:negative regulation of DNA-templated transcription"/>
    <property type="evidence" value="ECO:0007669"/>
    <property type="project" value="UniProtKB-ARBA"/>
</dbReference>
<organism evidence="6 7">
    <name type="scientific">Catenulispora acidiphila (strain DSM 44928 / JCM 14897 / NBRC 102108 / NRRL B-24433 / ID139908)</name>
    <dbReference type="NCBI Taxonomy" id="479433"/>
    <lineage>
        <taxon>Bacteria</taxon>
        <taxon>Bacillati</taxon>
        <taxon>Actinomycetota</taxon>
        <taxon>Actinomycetes</taxon>
        <taxon>Catenulisporales</taxon>
        <taxon>Catenulisporaceae</taxon>
        <taxon>Catenulispora</taxon>
    </lineage>
</organism>
<evidence type="ECO:0000259" key="5">
    <source>
        <dbReference type="PROSITE" id="PS50977"/>
    </source>
</evidence>
<feature type="DNA-binding region" description="H-T-H motif" evidence="4">
    <location>
        <begin position="39"/>
        <end position="58"/>
    </location>
</feature>
<keyword evidence="7" id="KW-1185">Reference proteome</keyword>
<dbReference type="eggNOG" id="COG1309">
    <property type="taxonomic scope" value="Bacteria"/>
</dbReference>
<reference evidence="6 7" key="1">
    <citation type="journal article" date="2009" name="Stand. Genomic Sci.">
        <title>Complete genome sequence of Catenulispora acidiphila type strain (ID 139908).</title>
        <authorList>
            <person name="Copeland A."/>
            <person name="Lapidus A."/>
            <person name="Glavina Del Rio T."/>
            <person name="Nolan M."/>
            <person name="Lucas S."/>
            <person name="Chen F."/>
            <person name="Tice H."/>
            <person name="Cheng J.F."/>
            <person name="Bruce D."/>
            <person name="Goodwin L."/>
            <person name="Pitluck S."/>
            <person name="Mikhailova N."/>
            <person name="Pati A."/>
            <person name="Ivanova N."/>
            <person name="Mavromatis K."/>
            <person name="Chen A."/>
            <person name="Palaniappan K."/>
            <person name="Chain P."/>
            <person name="Land M."/>
            <person name="Hauser L."/>
            <person name="Chang Y.J."/>
            <person name="Jeffries C.D."/>
            <person name="Chertkov O."/>
            <person name="Brettin T."/>
            <person name="Detter J.C."/>
            <person name="Han C."/>
            <person name="Ali Z."/>
            <person name="Tindall B.J."/>
            <person name="Goker M."/>
            <person name="Bristow J."/>
            <person name="Eisen J.A."/>
            <person name="Markowitz V."/>
            <person name="Hugenholtz P."/>
            <person name="Kyrpides N.C."/>
            <person name="Klenk H.P."/>
        </authorList>
    </citation>
    <scope>NUCLEOTIDE SEQUENCE [LARGE SCALE GENOMIC DNA]</scope>
    <source>
        <strain evidence="7">DSM 44928 / JCM 14897 / NBRC 102108 / NRRL B-24433 / ID139908</strain>
    </source>
</reference>
<evidence type="ECO:0000256" key="3">
    <source>
        <dbReference type="ARBA" id="ARBA00023163"/>
    </source>
</evidence>
<dbReference type="Pfam" id="PF14246">
    <property type="entry name" value="TetR_C_7"/>
    <property type="match status" value="1"/>
</dbReference>
<evidence type="ECO:0000313" key="7">
    <source>
        <dbReference type="Proteomes" id="UP000000851"/>
    </source>
</evidence>
<dbReference type="KEGG" id="cai:Caci_6537"/>
<dbReference type="PROSITE" id="PS50977">
    <property type="entry name" value="HTH_TETR_2"/>
    <property type="match status" value="1"/>
</dbReference>
<keyword evidence="1" id="KW-0805">Transcription regulation</keyword>
<dbReference type="HOGENOM" id="CLU_069356_27_0_11"/>
<keyword evidence="3" id="KW-0804">Transcription</keyword>
<dbReference type="InterPro" id="IPR050109">
    <property type="entry name" value="HTH-type_TetR-like_transc_reg"/>
</dbReference>
<dbReference type="RefSeq" id="WP_015795114.1">
    <property type="nucleotide sequence ID" value="NC_013131.1"/>
</dbReference>
<dbReference type="InParanoid" id="C7PY95"/>
<dbReference type="PANTHER" id="PTHR30055:SF146">
    <property type="entry name" value="HTH-TYPE TRANSCRIPTIONAL DUAL REGULATOR CECR"/>
    <property type="match status" value="1"/>
</dbReference>
<dbReference type="AlphaFoldDB" id="C7PY95"/>
<dbReference type="GO" id="GO:0003700">
    <property type="term" value="F:DNA-binding transcription factor activity"/>
    <property type="evidence" value="ECO:0007669"/>
    <property type="project" value="TreeGrafter"/>
</dbReference>
<dbReference type="EMBL" id="CP001700">
    <property type="protein sequence ID" value="ACU75385.1"/>
    <property type="molecule type" value="Genomic_DNA"/>
</dbReference>
<keyword evidence="2 4" id="KW-0238">DNA-binding</keyword>
<dbReference type="STRING" id="479433.Caci_6537"/>
<dbReference type="InterPro" id="IPR023772">
    <property type="entry name" value="DNA-bd_HTH_TetR-type_CS"/>
</dbReference>
<dbReference type="PRINTS" id="PR00455">
    <property type="entry name" value="HTHTETR"/>
</dbReference>
<sequence length="230" mass="24569">MPGPGPTHSQPRGGRIAKRAAIIDGARAVFGRDGYTRASVDAIAAQAGVSTRTVYNHFGDKEHLFAEVVTGGATDVHSALSAHTAARLTPVTDAAQIEGALVALARDWVATMDLFPAHFAVARQVAAESAHLDPRLVEAWYESGPLAARTDLARHFDRLARSGLLRSDDPDRTARHFHLLAFAEITERSGNGAVPLPEAETELIIASGVRAFLTGYQKEQGRQIPQPPGQ</sequence>
<evidence type="ECO:0000313" key="6">
    <source>
        <dbReference type="EMBL" id="ACU75385.1"/>
    </source>
</evidence>
<dbReference type="Gene3D" id="1.10.357.10">
    <property type="entry name" value="Tetracycline Repressor, domain 2"/>
    <property type="match status" value="1"/>
</dbReference>
<evidence type="ECO:0000256" key="4">
    <source>
        <dbReference type="PROSITE-ProRule" id="PRU00335"/>
    </source>
</evidence>
<dbReference type="PROSITE" id="PS01081">
    <property type="entry name" value="HTH_TETR_1"/>
    <property type="match status" value="1"/>
</dbReference>
<evidence type="ECO:0000256" key="1">
    <source>
        <dbReference type="ARBA" id="ARBA00023015"/>
    </source>
</evidence>
<dbReference type="InterPro" id="IPR039536">
    <property type="entry name" value="TetR_C_Proteobacteria"/>
</dbReference>
<dbReference type="FunFam" id="1.10.10.60:FF:000141">
    <property type="entry name" value="TetR family transcriptional regulator"/>
    <property type="match status" value="1"/>
</dbReference>
<protein>
    <submittedName>
        <fullName evidence="6">Transcriptional regulator, TetR family</fullName>
    </submittedName>
</protein>
<name>C7PY95_CATAD</name>
<feature type="domain" description="HTH tetR-type" evidence="5">
    <location>
        <begin position="16"/>
        <end position="76"/>
    </location>
</feature>